<evidence type="ECO:0000313" key="2">
    <source>
        <dbReference type="Proteomes" id="UP000019275"/>
    </source>
</evidence>
<dbReference type="RefSeq" id="WP_034646427.1">
    <property type="nucleotide sequence ID" value="NZ_ARZX01000020.1"/>
</dbReference>
<dbReference type="Proteomes" id="UP000019275">
    <property type="component" value="Unassembled WGS sequence"/>
</dbReference>
<reference evidence="1 2" key="1">
    <citation type="journal article" date="2014" name="Genome Announc.">
        <title>Draft Genome Sequence of the Carrageenan-Degrading Bacterium Cellulophaga sp. Strain KL-A, Isolated from Decaying Marine Algae.</title>
        <authorList>
            <person name="Shan D."/>
            <person name="Ying J."/>
            <person name="Li X."/>
            <person name="Gao Z."/>
            <person name="Wei G."/>
            <person name="Shao Z."/>
        </authorList>
    </citation>
    <scope>NUCLEOTIDE SEQUENCE [LARGE SCALE GENOMIC DNA]</scope>
    <source>
        <strain evidence="1 2">KL-A</strain>
    </source>
</reference>
<proteinExistence type="predicted"/>
<dbReference type="EMBL" id="ARZX01000020">
    <property type="protein sequence ID" value="EWH12568.1"/>
    <property type="molecule type" value="Genomic_DNA"/>
</dbReference>
<organism evidence="1 2">
    <name type="scientific">Cellulophaga geojensis KL-A</name>
    <dbReference type="NCBI Taxonomy" id="1328323"/>
    <lineage>
        <taxon>Bacteria</taxon>
        <taxon>Pseudomonadati</taxon>
        <taxon>Bacteroidota</taxon>
        <taxon>Flavobacteriia</taxon>
        <taxon>Flavobacteriales</taxon>
        <taxon>Flavobacteriaceae</taxon>
        <taxon>Cellulophaga</taxon>
    </lineage>
</organism>
<gene>
    <name evidence="1" type="ORF">KLA_13741</name>
</gene>
<protein>
    <recommendedName>
        <fullName evidence="3">Bacteriocin</fullName>
    </recommendedName>
</protein>
<keyword evidence="2" id="KW-1185">Reference proteome</keyword>
<sequence length="83" mass="9077">MRNFRLQPDEVLQRNDLKYINGGTSIFLKEYDDCEANSNEYSVGDGCPCVYDSNCANMSNPNYLTDGGSPFISGSCVSGTCTL</sequence>
<accession>A0ABN0RL10</accession>
<evidence type="ECO:0000313" key="1">
    <source>
        <dbReference type="EMBL" id="EWH12568.1"/>
    </source>
</evidence>
<name>A0ABN0RL10_9FLAO</name>
<comment type="caution">
    <text evidence="1">The sequence shown here is derived from an EMBL/GenBank/DDBJ whole genome shotgun (WGS) entry which is preliminary data.</text>
</comment>
<evidence type="ECO:0008006" key="3">
    <source>
        <dbReference type="Google" id="ProtNLM"/>
    </source>
</evidence>